<evidence type="ECO:0000313" key="9">
    <source>
        <dbReference type="Proteomes" id="UP001295684"/>
    </source>
</evidence>
<evidence type="ECO:0000256" key="4">
    <source>
        <dbReference type="ARBA" id="ARBA00022884"/>
    </source>
</evidence>
<feature type="compositionally biased region" description="Basic and acidic residues" evidence="7">
    <location>
        <begin position="48"/>
        <end position="63"/>
    </location>
</feature>
<evidence type="ECO:0000256" key="1">
    <source>
        <dbReference type="ARBA" id="ARBA00004496"/>
    </source>
</evidence>
<feature type="compositionally biased region" description="Basic and acidic residues" evidence="7">
    <location>
        <begin position="153"/>
        <end position="164"/>
    </location>
</feature>
<evidence type="ECO:0000313" key="8">
    <source>
        <dbReference type="EMBL" id="CAI2380156.1"/>
    </source>
</evidence>
<dbReference type="Gene3D" id="3.30.720.10">
    <property type="entry name" value="Signal recognition particle alu RNA binding heterodimer, srp9/1"/>
    <property type="match status" value="1"/>
</dbReference>
<accession>A0AAD1XVS1</accession>
<evidence type="ECO:0000256" key="7">
    <source>
        <dbReference type="SAM" id="MobiDB-lite"/>
    </source>
</evidence>
<dbReference type="AlphaFoldDB" id="A0AAD1XVS1"/>
<sequence>MGRLSNNKSFIQTLRQMFNETKQWGSVTVTFKRLFEENFKSKASKKKERAEDRLRQVEENKEKPFSILVRAKNSRKSSSTNVTPEDMEYFYKEIKEIMNKAMSFEGTGKKREQKEINKYRDEHGEGQNTQIAPTKNRSERRKEIRRAKRKELKKQLKEQRKQAV</sequence>
<comment type="similarity">
    <text evidence="2">Belongs to the SRP14 family.</text>
</comment>
<keyword evidence="4" id="KW-0694">RNA-binding</keyword>
<dbReference type="InterPro" id="IPR009018">
    <property type="entry name" value="Signal_recog_particle_SRP9/14"/>
</dbReference>
<reference evidence="8" key="1">
    <citation type="submission" date="2023-07" db="EMBL/GenBank/DDBJ databases">
        <authorList>
            <consortium name="AG Swart"/>
            <person name="Singh M."/>
            <person name="Singh A."/>
            <person name="Seah K."/>
            <person name="Emmerich C."/>
        </authorList>
    </citation>
    <scope>NUCLEOTIDE SEQUENCE</scope>
    <source>
        <strain evidence="8">DP1</strain>
    </source>
</reference>
<feature type="region of interest" description="Disordered" evidence="7">
    <location>
        <begin position="42"/>
        <end position="63"/>
    </location>
</feature>
<dbReference type="EMBL" id="CAMPGE010022081">
    <property type="protein sequence ID" value="CAI2380156.1"/>
    <property type="molecule type" value="Genomic_DNA"/>
</dbReference>
<evidence type="ECO:0000256" key="5">
    <source>
        <dbReference type="ARBA" id="ARBA00023135"/>
    </source>
</evidence>
<comment type="subcellular location">
    <subcellularLocation>
        <location evidence="1">Cytoplasm</location>
    </subcellularLocation>
</comment>
<keyword evidence="6" id="KW-0687">Ribonucleoprotein</keyword>
<feature type="region of interest" description="Disordered" evidence="7">
    <location>
        <begin position="102"/>
        <end position="164"/>
    </location>
</feature>
<dbReference type="SUPFAM" id="SSF54762">
    <property type="entry name" value="Signal recognition particle alu RNA binding heterodimer, SRP9/14"/>
    <property type="match status" value="1"/>
</dbReference>
<dbReference type="GO" id="GO:0005786">
    <property type="term" value="C:signal recognition particle, endoplasmic reticulum targeting"/>
    <property type="evidence" value="ECO:0007669"/>
    <property type="project" value="UniProtKB-KW"/>
</dbReference>
<proteinExistence type="inferred from homology"/>
<gene>
    <name evidence="8" type="ORF">ECRASSUSDP1_LOCUS21585</name>
</gene>
<protein>
    <submittedName>
        <fullName evidence="8">Uncharacterized protein</fullName>
    </submittedName>
</protein>
<dbReference type="GO" id="GO:0008312">
    <property type="term" value="F:7S RNA binding"/>
    <property type="evidence" value="ECO:0007669"/>
    <property type="project" value="InterPro"/>
</dbReference>
<keyword evidence="3" id="KW-0963">Cytoplasm</keyword>
<organism evidence="8 9">
    <name type="scientific">Euplotes crassus</name>
    <dbReference type="NCBI Taxonomy" id="5936"/>
    <lineage>
        <taxon>Eukaryota</taxon>
        <taxon>Sar</taxon>
        <taxon>Alveolata</taxon>
        <taxon>Ciliophora</taxon>
        <taxon>Intramacronucleata</taxon>
        <taxon>Spirotrichea</taxon>
        <taxon>Hypotrichia</taxon>
        <taxon>Euplotida</taxon>
        <taxon>Euplotidae</taxon>
        <taxon>Moneuplotes</taxon>
    </lineage>
</organism>
<dbReference type="GO" id="GO:0006614">
    <property type="term" value="P:SRP-dependent cotranslational protein targeting to membrane"/>
    <property type="evidence" value="ECO:0007669"/>
    <property type="project" value="InterPro"/>
</dbReference>
<comment type="caution">
    <text evidence="8">The sequence shown here is derived from an EMBL/GenBank/DDBJ whole genome shotgun (WGS) entry which is preliminary data.</text>
</comment>
<feature type="compositionally biased region" description="Basic residues" evidence="7">
    <location>
        <begin position="143"/>
        <end position="152"/>
    </location>
</feature>
<dbReference type="Proteomes" id="UP001295684">
    <property type="component" value="Unassembled WGS sequence"/>
</dbReference>
<feature type="compositionally biased region" description="Basic and acidic residues" evidence="7">
    <location>
        <begin position="107"/>
        <end position="125"/>
    </location>
</feature>
<evidence type="ECO:0000256" key="6">
    <source>
        <dbReference type="ARBA" id="ARBA00023274"/>
    </source>
</evidence>
<dbReference type="InterPro" id="IPR003210">
    <property type="entry name" value="Signal_recog_particle_SRP14"/>
</dbReference>
<evidence type="ECO:0000256" key="3">
    <source>
        <dbReference type="ARBA" id="ARBA00022490"/>
    </source>
</evidence>
<name>A0AAD1XVS1_EUPCR</name>
<dbReference type="GO" id="GO:0030942">
    <property type="term" value="F:endoplasmic reticulum signal peptide binding"/>
    <property type="evidence" value="ECO:0007669"/>
    <property type="project" value="InterPro"/>
</dbReference>
<evidence type="ECO:0000256" key="2">
    <source>
        <dbReference type="ARBA" id="ARBA00010349"/>
    </source>
</evidence>
<keyword evidence="9" id="KW-1185">Reference proteome</keyword>
<dbReference type="Pfam" id="PF02290">
    <property type="entry name" value="SRP14"/>
    <property type="match status" value="1"/>
</dbReference>
<keyword evidence="5" id="KW-0733">Signal recognition particle</keyword>